<dbReference type="Pfam" id="PF03171">
    <property type="entry name" value="2OG-FeII_Oxy"/>
    <property type="match status" value="1"/>
</dbReference>
<dbReference type="AlphaFoldDB" id="A0A650AVG8"/>
<dbReference type="GO" id="GO:0046872">
    <property type="term" value="F:metal ion binding"/>
    <property type="evidence" value="ECO:0007669"/>
    <property type="project" value="UniProtKB-KW"/>
</dbReference>
<keyword evidence="2" id="KW-0408">Iron</keyword>
<sequence>MQRHIPSNTGDQLEIMSNGRYKSNVHRVVVNNEATRVSIALAHGPSLETVVQPADELVDDANGDSVMYKAMKYKDYLQLQQSIFLQLLLIRYTDF</sequence>
<dbReference type="SUPFAM" id="SSF51197">
    <property type="entry name" value="Clavaminate synthase-like"/>
    <property type="match status" value="1"/>
</dbReference>
<dbReference type="PANTHER" id="PTHR47991">
    <property type="entry name" value="OXOGLUTARATE/IRON-DEPENDENT DIOXYGENASE"/>
    <property type="match status" value="1"/>
</dbReference>
<feature type="domain" description="Isopenicillin N synthase-like Fe(2+) 2OG dioxygenase" evidence="3">
    <location>
        <begin position="7"/>
        <end position="43"/>
    </location>
</feature>
<keyword evidence="1" id="KW-0479">Metal-binding</keyword>
<reference evidence="4" key="1">
    <citation type="journal article" date="2019" name="Environ. Sci. Technol.">
        <title>cDNA Library for Mining Functional Genes in Sedum alfredii Hance Related to Cadmium Tolerance and Characterization of the Roles of a Novel SaCTP2 Gene in Enhancing Cadmium Hyperaccumulation.</title>
        <authorList>
            <person name="Liu M."/>
            <person name="He X."/>
            <person name="Feng T."/>
            <person name="Zhuo R."/>
            <person name="Qiu W."/>
            <person name="Han X."/>
            <person name="Qiao G."/>
            <person name="Zhang D."/>
        </authorList>
    </citation>
    <scope>NUCLEOTIDE SEQUENCE</scope>
</reference>
<gene>
    <name evidence="4" type="primary">F3H</name>
</gene>
<evidence type="ECO:0000256" key="2">
    <source>
        <dbReference type="ARBA" id="ARBA00023004"/>
    </source>
</evidence>
<dbReference type="InterPro" id="IPR050295">
    <property type="entry name" value="Plant_2OG-oxidoreductases"/>
</dbReference>
<evidence type="ECO:0000313" key="4">
    <source>
        <dbReference type="EMBL" id="QGP73765.1"/>
    </source>
</evidence>
<evidence type="ECO:0000259" key="3">
    <source>
        <dbReference type="Pfam" id="PF03171"/>
    </source>
</evidence>
<accession>A0A650AVG8</accession>
<dbReference type="InterPro" id="IPR044861">
    <property type="entry name" value="IPNS-like_FE2OG_OXY"/>
</dbReference>
<protein>
    <submittedName>
        <fullName evidence="4">Flavonol synthase/flavanone 3-hydroxylase</fullName>
    </submittedName>
</protein>
<proteinExistence type="evidence at transcript level"/>
<evidence type="ECO:0000256" key="1">
    <source>
        <dbReference type="ARBA" id="ARBA00022723"/>
    </source>
</evidence>
<name>A0A650AVG8_9MAGN</name>
<organism evidence="4">
    <name type="scientific">Sedum alfredii</name>
    <dbReference type="NCBI Taxonomy" id="439688"/>
    <lineage>
        <taxon>Eukaryota</taxon>
        <taxon>Viridiplantae</taxon>
        <taxon>Streptophyta</taxon>
        <taxon>Embryophyta</taxon>
        <taxon>Tracheophyta</taxon>
        <taxon>Spermatophyta</taxon>
        <taxon>Magnoliopsida</taxon>
        <taxon>eudicotyledons</taxon>
        <taxon>Gunneridae</taxon>
        <taxon>Pentapetalae</taxon>
        <taxon>Saxifragales</taxon>
        <taxon>Crassulaceae</taxon>
        <taxon>Sedum</taxon>
    </lineage>
</organism>
<dbReference type="EMBL" id="MK044866">
    <property type="protein sequence ID" value="QGP73765.1"/>
    <property type="molecule type" value="mRNA"/>
</dbReference>
<dbReference type="Gene3D" id="2.60.120.330">
    <property type="entry name" value="B-lactam Antibiotic, Isopenicillin N Synthase, Chain"/>
    <property type="match status" value="1"/>
</dbReference>
<dbReference type="InterPro" id="IPR027443">
    <property type="entry name" value="IPNS-like_sf"/>
</dbReference>